<dbReference type="SUPFAM" id="SSF56300">
    <property type="entry name" value="Metallo-dependent phosphatases"/>
    <property type="match status" value="1"/>
</dbReference>
<keyword evidence="5" id="KW-1185">Reference proteome</keyword>
<evidence type="ECO:0000259" key="3">
    <source>
        <dbReference type="SMART" id="SM00854"/>
    </source>
</evidence>
<name>A0A4R7ZEK4_9FIRM</name>
<dbReference type="CDD" id="cd07381">
    <property type="entry name" value="MPP_CapA"/>
    <property type="match status" value="1"/>
</dbReference>
<dbReference type="OrthoDB" id="9810906at2"/>
<protein>
    <submittedName>
        <fullName evidence="4">Poly-gamma-glutamate synthesis protein (Capsule biosynthesis protein)</fullName>
    </submittedName>
</protein>
<comment type="similarity">
    <text evidence="1">Belongs to the CapA family.</text>
</comment>
<feature type="domain" description="Capsule synthesis protein CapA" evidence="3">
    <location>
        <begin position="45"/>
        <end position="289"/>
    </location>
</feature>
<dbReference type="InterPro" id="IPR052169">
    <property type="entry name" value="CW_Biosynth-Accessory"/>
</dbReference>
<dbReference type="PROSITE" id="PS51257">
    <property type="entry name" value="PROKAR_LIPOPROTEIN"/>
    <property type="match status" value="1"/>
</dbReference>
<dbReference type="InterPro" id="IPR029052">
    <property type="entry name" value="Metallo-depent_PP-like"/>
</dbReference>
<dbReference type="SMART" id="SM00854">
    <property type="entry name" value="PGA_cap"/>
    <property type="match status" value="1"/>
</dbReference>
<reference evidence="4 5" key="1">
    <citation type="submission" date="2019-03" db="EMBL/GenBank/DDBJ databases">
        <title>Genomic Encyclopedia of Type Strains, Phase IV (KMG-IV): sequencing the most valuable type-strain genomes for metagenomic binning, comparative biology and taxonomic classification.</title>
        <authorList>
            <person name="Goeker M."/>
        </authorList>
    </citation>
    <scope>NUCLEOTIDE SEQUENCE [LARGE SCALE GENOMIC DNA]</scope>
    <source>
        <strain evidence="4 5">DSM 28867</strain>
    </source>
</reference>
<gene>
    <name evidence="4" type="ORF">EDD63_1297</name>
</gene>
<dbReference type="EMBL" id="SODD01000029">
    <property type="protein sequence ID" value="TDW16063.1"/>
    <property type="molecule type" value="Genomic_DNA"/>
</dbReference>
<dbReference type="RefSeq" id="WP_134170227.1">
    <property type="nucleotide sequence ID" value="NZ_SODD01000029.1"/>
</dbReference>
<evidence type="ECO:0000313" key="5">
    <source>
        <dbReference type="Proteomes" id="UP000294743"/>
    </source>
</evidence>
<dbReference type="InterPro" id="IPR019079">
    <property type="entry name" value="Capsule_synth_CapA"/>
</dbReference>
<organism evidence="4 5">
    <name type="scientific">Breznakia blatticola</name>
    <dbReference type="NCBI Taxonomy" id="1754012"/>
    <lineage>
        <taxon>Bacteria</taxon>
        <taxon>Bacillati</taxon>
        <taxon>Bacillota</taxon>
        <taxon>Erysipelotrichia</taxon>
        <taxon>Erysipelotrichales</taxon>
        <taxon>Erysipelotrichaceae</taxon>
        <taxon>Breznakia</taxon>
    </lineage>
</organism>
<evidence type="ECO:0000256" key="1">
    <source>
        <dbReference type="ARBA" id="ARBA00005662"/>
    </source>
</evidence>
<dbReference type="Gene3D" id="3.60.21.10">
    <property type="match status" value="1"/>
</dbReference>
<evidence type="ECO:0000313" key="4">
    <source>
        <dbReference type="EMBL" id="TDW16063.1"/>
    </source>
</evidence>
<feature type="signal peptide" evidence="2">
    <location>
        <begin position="1"/>
        <end position="20"/>
    </location>
</feature>
<dbReference type="PANTHER" id="PTHR33393:SF12">
    <property type="entry name" value="CAPSULE BIOSYNTHESIS PROTEIN CAPA"/>
    <property type="match status" value="1"/>
</dbReference>
<comment type="caution">
    <text evidence="4">The sequence shown here is derived from an EMBL/GenBank/DDBJ whole genome shotgun (WGS) entry which is preliminary data.</text>
</comment>
<dbReference type="PANTHER" id="PTHR33393">
    <property type="entry name" value="POLYGLUTAMINE SYNTHESIS ACCESSORY PROTEIN RV0574C-RELATED"/>
    <property type="match status" value="1"/>
</dbReference>
<dbReference type="Proteomes" id="UP000294743">
    <property type="component" value="Unassembled WGS sequence"/>
</dbReference>
<evidence type="ECO:0000256" key="2">
    <source>
        <dbReference type="SAM" id="SignalP"/>
    </source>
</evidence>
<proteinExistence type="inferred from homology"/>
<accession>A0A4R7ZEK4</accession>
<dbReference type="Pfam" id="PF09587">
    <property type="entry name" value="PGA_cap"/>
    <property type="match status" value="1"/>
</dbReference>
<keyword evidence="2" id="KW-0732">Signal</keyword>
<dbReference type="AlphaFoldDB" id="A0A4R7ZEK4"/>
<sequence>MKKLVVIVIMCMLVACGSNPSDTKKDDTSKDTNKPVEEGKVVDISVSAVGDNLIHEAVYYYAKKADGSYGFDEMYEPMLPYIQKDISYINQETLAAGDELGLSHYPQFNGPYEILDDVKGAGFNWINTASNHSYDRGEQGVINQYNYLKQLDLMQTGMQVDANESRIRYREIKGVKVAFLSYTYGLNGFELPEGKSYLINLIDKEIIAKDMKEANANSDIQMVSMHWGEEYHFEPNDEQKELAQFLSDAGADVIIGGHPHVIQTGDILTGKNGNTTLTYYSLGNFLSAQDGNDNMLGGLASFTMSYDTKTKEVTFKDVKFIPTITQITNAFHNYKVYALKDYTDEMASVHTLTQKGLDMKRQYFIDLLNQVMNDKIEVVY</sequence>
<feature type="chain" id="PRO_5038860807" evidence="2">
    <location>
        <begin position="21"/>
        <end position="380"/>
    </location>
</feature>